<dbReference type="Proteomes" id="UP000008332">
    <property type="component" value="Chromosome"/>
</dbReference>
<reference evidence="3" key="1">
    <citation type="submission" date="2006-02" db="EMBL/GenBank/DDBJ databases">
        <title>Complete sequence of chromosome of Rhodoferax ferrireducens DSM 15236.</title>
        <authorList>
            <person name="Copeland A."/>
            <person name="Lucas S."/>
            <person name="Lapidus A."/>
            <person name="Barry K."/>
            <person name="Detter J.C."/>
            <person name="Glavina del Rio T."/>
            <person name="Hammon N."/>
            <person name="Israni S."/>
            <person name="Pitluck S."/>
            <person name="Brettin T."/>
            <person name="Bruce D."/>
            <person name="Han C."/>
            <person name="Tapia R."/>
            <person name="Gilna P."/>
            <person name="Kiss H."/>
            <person name="Schmutz J."/>
            <person name="Larimer F."/>
            <person name="Land M."/>
            <person name="Kyrpides N."/>
            <person name="Ivanova N."/>
            <person name="Richardson P."/>
        </authorList>
    </citation>
    <scope>NUCLEOTIDE SEQUENCE [LARGE SCALE GENOMIC DNA]</scope>
    <source>
        <strain evidence="3">ATCC BAA-621 / DSM 15236 / T118</strain>
    </source>
</reference>
<feature type="transmembrane region" description="Helical" evidence="1">
    <location>
        <begin position="97"/>
        <end position="116"/>
    </location>
</feature>
<dbReference type="Pfam" id="PF10861">
    <property type="entry name" value="DUF2784"/>
    <property type="match status" value="1"/>
</dbReference>
<proteinExistence type="predicted"/>
<keyword evidence="1" id="KW-1133">Transmembrane helix</keyword>
<evidence type="ECO:0000313" key="3">
    <source>
        <dbReference type="Proteomes" id="UP000008332"/>
    </source>
</evidence>
<keyword evidence="1" id="KW-0472">Membrane</keyword>
<keyword evidence="3" id="KW-1185">Reference proteome</keyword>
<dbReference type="OrthoDB" id="370375at2"/>
<evidence type="ECO:0008006" key="4">
    <source>
        <dbReference type="Google" id="ProtNLM"/>
    </source>
</evidence>
<keyword evidence="1" id="KW-0812">Transmembrane</keyword>
<dbReference type="HOGENOM" id="CLU_124431_0_0_4"/>
<dbReference type="eggNOG" id="ENOG5032SH9">
    <property type="taxonomic scope" value="Bacteria"/>
</dbReference>
<dbReference type="InterPro" id="IPR021218">
    <property type="entry name" value="DUF2784"/>
</dbReference>
<sequence>MYFRFAADGVLLFHLSFILFALFGGALAARWRWMPLVHLPVAAWAFFIELTGRICPLTYLENDLRVRAGQSGYAESFIEHYLLDVIYPSGLTREVQFVLATTVVVVNIAIYVWLVIHRRT</sequence>
<protein>
    <recommendedName>
        <fullName evidence="4">DUF2784 domain-containing protein</fullName>
    </recommendedName>
</protein>
<gene>
    <name evidence="2" type="ordered locus">Rfer_3110</name>
</gene>
<evidence type="ECO:0000256" key="1">
    <source>
        <dbReference type="SAM" id="Phobius"/>
    </source>
</evidence>
<dbReference type="EMBL" id="CP000267">
    <property type="protein sequence ID" value="ABD70819.1"/>
    <property type="molecule type" value="Genomic_DNA"/>
</dbReference>
<dbReference type="KEGG" id="rfr:Rfer_3110"/>
<dbReference type="RefSeq" id="WP_011465382.1">
    <property type="nucleotide sequence ID" value="NC_007908.1"/>
</dbReference>
<accession>Q21TT4</accession>
<organism evidence="2 3">
    <name type="scientific">Albidiferax ferrireducens (strain ATCC BAA-621 / DSM 15236 / T118)</name>
    <name type="common">Rhodoferax ferrireducens</name>
    <dbReference type="NCBI Taxonomy" id="338969"/>
    <lineage>
        <taxon>Bacteria</taxon>
        <taxon>Pseudomonadati</taxon>
        <taxon>Pseudomonadota</taxon>
        <taxon>Betaproteobacteria</taxon>
        <taxon>Burkholderiales</taxon>
        <taxon>Comamonadaceae</taxon>
        <taxon>Rhodoferax</taxon>
    </lineage>
</organism>
<name>Q21TT4_ALBFT</name>
<evidence type="ECO:0000313" key="2">
    <source>
        <dbReference type="EMBL" id="ABD70819.1"/>
    </source>
</evidence>
<dbReference type="AlphaFoldDB" id="Q21TT4"/>